<comment type="caution">
    <text evidence="2">The sequence shown here is derived from an EMBL/GenBank/DDBJ whole genome shotgun (WGS) entry which is preliminary data.</text>
</comment>
<evidence type="ECO:0000313" key="3">
    <source>
        <dbReference type="Proteomes" id="UP000634435"/>
    </source>
</evidence>
<feature type="coiled-coil region" evidence="1">
    <location>
        <begin position="62"/>
        <end position="96"/>
    </location>
</feature>
<sequence>MELQKLNSMMLEASKRIDKATREIYKMAEKKAETEEKYRIALAQEKLVLKSQGMAISLIEDVARGKEEIARLKLERDKAEDMFKAAIESLRALQAQLSGLQSISRYQSDI</sequence>
<proteinExistence type="predicted"/>
<reference evidence="3" key="1">
    <citation type="journal article" date="2019" name="Int. J. Syst. Evol. Microbiol.">
        <title>The Global Catalogue of Microorganisms (GCM) 10K type strain sequencing project: providing services to taxonomists for standard genome sequencing and annotation.</title>
        <authorList>
            <consortium name="The Broad Institute Genomics Platform"/>
            <consortium name="The Broad Institute Genome Sequencing Center for Infectious Disease"/>
            <person name="Wu L."/>
            <person name="Ma J."/>
        </authorList>
    </citation>
    <scope>NUCLEOTIDE SEQUENCE [LARGE SCALE GENOMIC DNA]</scope>
    <source>
        <strain evidence="3">JCM 30071</strain>
    </source>
</reference>
<name>A0ABQ2D7Z9_9BACI</name>
<dbReference type="Proteomes" id="UP000634435">
    <property type="component" value="Unassembled WGS sequence"/>
</dbReference>
<evidence type="ECO:0000256" key="1">
    <source>
        <dbReference type="SAM" id="Coils"/>
    </source>
</evidence>
<keyword evidence="1" id="KW-0175">Coiled coil</keyword>
<organism evidence="2 3">
    <name type="scientific">Virgibacillus kapii</name>
    <dbReference type="NCBI Taxonomy" id="1638645"/>
    <lineage>
        <taxon>Bacteria</taxon>
        <taxon>Bacillati</taxon>
        <taxon>Bacillota</taxon>
        <taxon>Bacilli</taxon>
        <taxon>Bacillales</taxon>
        <taxon>Bacillaceae</taxon>
        <taxon>Virgibacillus</taxon>
    </lineage>
</organism>
<evidence type="ECO:0000313" key="2">
    <source>
        <dbReference type="EMBL" id="GGJ48602.1"/>
    </source>
</evidence>
<dbReference type="EMBL" id="BMPN01000001">
    <property type="protein sequence ID" value="GGJ48602.1"/>
    <property type="molecule type" value="Genomic_DNA"/>
</dbReference>
<keyword evidence="3" id="KW-1185">Reference proteome</keyword>
<feature type="coiled-coil region" evidence="1">
    <location>
        <begin position="3"/>
        <end position="37"/>
    </location>
</feature>
<accession>A0ABQ2D7Z9</accession>
<gene>
    <name evidence="2" type="ORF">GCM10007111_08410</name>
</gene>
<dbReference type="RefSeq" id="WP_188942152.1">
    <property type="nucleotide sequence ID" value="NZ_BMPN01000001.1"/>
</dbReference>
<protein>
    <submittedName>
        <fullName evidence="2">Uncharacterized protein</fullName>
    </submittedName>
</protein>